<keyword evidence="4" id="KW-0456">Lyase</keyword>
<dbReference type="PROSITE" id="PS51891">
    <property type="entry name" value="CENP_V_GFA"/>
    <property type="match status" value="1"/>
</dbReference>
<keyword evidence="7" id="KW-1185">Reference proteome</keyword>
<reference evidence="6 7" key="1">
    <citation type="submission" date="2020-02" db="EMBL/GenBank/DDBJ databases">
        <title>Pseudoroseicyclus tamarix, sp. nov., isolated from offshore sediment of a Tamarix chinensis forest.</title>
        <authorList>
            <person name="Gai Y."/>
        </authorList>
    </citation>
    <scope>NUCLEOTIDE SEQUENCE [LARGE SCALE GENOMIC DNA]</scope>
    <source>
        <strain evidence="6 7">CLL3-39</strain>
    </source>
</reference>
<dbReference type="AlphaFoldDB" id="A0A6B2JUG7"/>
<dbReference type="Gene3D" id="3.90.1590.10">
    <property type="entry name" value="glutathione-dependent formaldehyde- activating enzyme (gfa)"/>
    <property type="match status" value="1"/>
</dbReference>
<accession>A0A6B2JUG7</accession>
<dbReference type="InterPro" id="IPR006913">
    <property type="entry name" value="CENP-V/GFA"/>
</dbReference>
<name>A0A6B2JUG7_9RHOB</name>
<comment type="caution">
    <text evidence="6">The sequence shown here is derived from an EMBL/GenBank/DDBJ whole genome shotgun (WGS) entry which is preliminary data.</text>
</comment>
<keyword evidence="2" id="KW-0479">Metal-binding</keyword>
<dbReference type="Proteomes" id="UP000474757">
    <property type="component" value="Unassembled WGS sequence"/>
</dbReference>
<organism evidence="6 7">
    <name type="scientific">Pseudoroseicyclus tamaricis</name>
    <dbReference type="NCBI Taxonomy" id="2705421"/>
    <lineage>
        <taxon>Bacteria</taxon>
        <taxon>Pseudomonadati</taxon>
        <taxon>Pseudomonadota</taxon>
        <taxon>Alphaproteobacteria</taxon>
        <taxon>Rhodobacterales</taxon>
        <taxon>Paracoccaceae</taxon>
        <taxon>Pseudoroseicyclus</taxon>
    </lineage>
</organism>
<dbReference type="GO" id="GO:0046872">
    <property type="term" value="F:metal ion binding"/>
    <property type="evidence" value="ECO:0007669"/>
    <property type="project" value="UniProtKB-KW"/>
</dbReference>
<proteinExistence type="inferred from homology"/>
<dbReference type="GO" id="GO:0016846">
    <property type="term" value="F:carbon-sulfur lyase activity"/>
    <property type="evidence" value="ECO:0007669"/>
    <property type="project" value="InterPro"/>
</dbReference>
<dbReference type="RefSeq" id="WP_163894475.1">
    <property type="nucleotide sequence ID" value="NZ_JAAFYS010000003.1"/>
</dbReference>
<dbReference type="PANTHER" id="PTHR33337">
    <property type="entry name" value="GFA DOMAIN-CONTAINING PROTEIN"/>
    <property type="match status" value="1"/>
</dbReference>
<dbReference type="Pfam" id="PF04828">
    <property type="entry name" value="GFA"/>
    <property type="match status" value="1"/>
</dbReference>
<keyword evidence="3" id="KW-0862">Zinc</keyword>
<sequence>MTMTGHCLCGATSFSYEGKENWRSYCHCDSCRRFTGAPVAAYLAVPHGAWAWTGAEPRRYESSPGTGWLSCATCGSAIAYDSDREPDEIHFMAALLDDPSGIVMQHHSHHEERLAWFNLHDDLPKHRG</sequence>
<evidence type="ECO:0000256" key="1">
    <source>
        <dbReference type="ARBA" id="ARBA00005495"/>
    </source>
</evidence>
<dbReference type="SUPFAM" id="SSF51316">
    <property type="entry name" value="Mss4-like"/>
    <property type="match status" value="1"/>
</dbReference>
<comment type="similarity">
    <text evidence="1">Belongs to the Gfa family.</text>
</comment>
<protein>
    <submittedName>
        <fullName evidence="6">GFA family protein</fullName>
    </submittedName>
</protein>
<evidence type="ECO:0000313" key="7">
    <source>
        <dbReference type="Proteomes" id="UP000474757"/>
    </source>
</evidence>
<evidence type="ECO:0000313" key="6">
    <source>
        <dbReference type="EMBL" id="NDV01958.1"/>
    </source>
</evidence>
<dbReference type="PANTHER" id="PTHR33337:SF40">
    <property type="entry name" value="CENP-V_GFA DOMAIN-CONTAINING PROTEIN-RELATED"/>
    <property type="match status" value="1"/>
</dbReference>
<dbReference type="EMBL" id="JAAGAB010000003">
    <property type="protein sequence ID" value="NDV01958.1"/>
    <property type="molecule type" value="Genomic_DNA"/>
</dbReference>
<evidence type="ECO:0000259" key="5">
    <source>
        <dbReference type="PROSITE" id="PS51891"/>
    </source>
</evidence>
<evidence type="ECO:0000256" key="3">
    <source>
        <dbReference type="ARBA" id="ARBA00022833"/>
    </source>
</evidence>
<evidence type="ECO:0000256" key="4">
    <source>
        <dbReference type="ARBA" id="ARBA00023239"/>
    </source>
</evidence>
<evidence type="ECO:0000256" key="2">
    <source>
        <dbReference type="ARBA" id="ARBA00022723"/>
    </source>
</evidence>
<gene>
    <name evidence="6" type="ORF">GZA08_13380</name>
</gene>
<dbReference type="InterPro" id="IPR011057">
    <property type="entry name" value="Mss4-like_sf"/>
</dbReference>
<feature type="domain" description="CENP-V/GFA" evidence="5">
    <location>
        <begin position="3"/>
        <end position="118"/>
    </location>
</feature>